<dbReference type="PANTHER" id="PTHR10343:SF84">
    <property type="entry name" value="5'-AMP-ACTIVATED PROTEIN KINASE SUBUNIT BETA-1"/>
    <property type="match status" value="1"/>
</dbReference>
<evidence type="ECO:0000313" key="5">
    <source>
        <dbReference type="Proteomes" id="UP000268093"/>
    </source>
</evidence>
<keyword evidence="5" id="KW-1185">Reference proteome</keyword>
<evidence type="ECO:0000256" key="1">
    <source>
        <dbReference type="ARBA" id="ARBA00010926"/>
    </source>
</evidence>
<feature type="region of interest" description="Disordered" evidence="2">
    <location>
        <begin position="272"/>
        <end position="294"/>
    </location>
</feature>
<comment type="caution">
    <text evidence="4">The sequence shown here is derived from an EMBL/GenBank/DDBJ whole genome shotgun (WGS) entry which is preliminary data.</text>
</comment>
<sequence length="386" mass="43342">MRTTPHQRLEGRRESTKEEQIVCRLSGHSVQLCGDFNNWQGYPMERQDDGSFVCYITRDKTKDAQMKFVVDGQWLCDPSYPISRDGGGNENNILPARNNHIPDVNDEEDELEEEVLEETVAEEFIRSESMYPDSDSESADSTDSVDSVDAEGHEPIFGTSLSTLLSPTPTPPLLSPKLHPLDNGEIIVEPVVELELEAVLEVATELEPEPSFELQPELKPELQVVPEVSLEPEFEVVPEVNLERELEVAPEVNLEHELEVVPEFRGQKFFDSDSESVDDGLLSPTTEYSDNESMHSSDFKMSSLKLTAKSASRPPVTHTEIVSPQTISFMFLIEMCIALCFGLLPWAREIAVDKMVYADVVVRTRGGWHAGIVSLFLRTLLGYLRT</sequence>
<evidence type="ECO:0000313" key="4">
    <source>
        <dbReference type="EMBL" id="RUP48890.1"/>
    </source>
</evidence>
<dbReference type="InterPro" id="IPR032640">
    <property type="entry name" value="AMPK1_CBM"/>
</dbReference>
<comment type="similarity">
    <text evidence="1">Belongs to the 5'-AMP-activated protein kinase beta subunit family.</text>
</comment>
<dbReference type="Proteomes" id="UP000268093">
    <property type="component" value="Unassembled WGS sequence"/>
</dbReference>
<organism evidence="4 5">
    <name type="scientific">Jimgerdemannia flammicorona</name>
    <dbReference type="NCBI Taxonomy" id="994334"/>
    <lineage>
        <taxon>Eukaryota</taxon>
        <taxon>Fungi</taxon>
        <taxon>Fungi incertae sedis</taxon>
        <taxon>Mucoromycota</taxon>
        <taxon>Mucoromycotina</taxon>
        <taxon>Endogonomycetes</taxon>
        <taxon>Endogonales</taxon>
        <taxon>Endogonaceae</taxon>
        <taxon>Jimgerdemannia</taxon>
    </lineage>
</organism>
<dbReference type="InterPro" id="IPR014756">
    <property type="entry name" value="Ig_E-set"/>
</dbReference>
<dbReference type="OrthoDB" id="5873279at2759"/>
<dbReference type="Gene3D" id="2.60.40.10">
    <property type="entry name" value="Immunoglobulins"/>
    <property type="match status" value="1"/>
</dbReference>
<name>A0A433DDG2_9FUNG</name>
<gene>
    <name evidence="4" type="ORF">BC936DRAFT_143740</name>
</gene>
<dbReference type="EMBL" id="RBNI01002823">
    <property type="protein sequence ID" value="RUP48890.1"/>
    <property type="molecule type" value="Genomic_DNA"/>
</dbReference>
<protein>
    <recommendedName>
        <fullName evidence="3">AMP-activated protein kinase glycogen-binding domain-containing protein</fullName>
    </recommendedName>
</protein>
<dbReference type="InterPro" id="IPR050827">
    <property type="entry name" value="CRP1_MDG1_kinase"/>
</dbReference>
<accession>A0A433DDG2</accession>
<feature type="domain" description="AMP-activated protein kinase glycogen-binding" evidence="3">
    <location>
        <begin position="25"/>
        <end position="98"/>
    </location>
</feature>
<dbReference type="SUPFAM" id="SSF81296">
    <property type="entry name" value="E set domains"/>
    <property type="match status" value="1"/>
</dbReference>
<evidence type="ECO:0000259" key="3">
    <source>
        <dbReference type="Pfam" id="PF16561"/>
    </source>
</evidence>
<dbReference type="AlphaFoldDB" id="A0A433DDG2"/>
<dbReference type="InterPro" id="IPR013783">
    <property type="entry name" value="Ig-like_fold"/>
</dbReference>
<reference evidence="4 5" key="1">
    <citation type="journal article" date="2018" name="New Phytol.">
        <title>Phylogenomics of Endogonaceae and evolution of mycorrhizas within Mucoromycota.</title>
        <authorList>
            <person name="Chang Y."/>
            <person name="Desiro A."/>
            <person name="Na H."/>
            <person name="Sandor L."/>
            <person name="Lipzen A."/>
            <person name="Clum A."/>
            <person name="Barry K."/>
            <person name="Grigoriev I.V."/>
            <person name="Martin F.M."/>
            <person name="Stajich J.E."/>
            <person name="Smith M.E."/>
            <person name="Bonito G."/>
            <person name="Spatafora J.W."/>
        </authorList>
    </citation>
    <scope>NUCLEOTIDE SEQUENCE [LARGE SCALE GENOMIC DNA]</scope>
    <source>
        <strain evidence="4 5">GMNB39</strain>
    </source>
</reference>
<proteinExistence type="inferred from homology"/>
<feature type="region of interest" description="Disordered" evidence="2">
    <location>
        <begin position="126"/>
        <end position="168"/>
    </location>
</feature>
<dbReference type="Pfam" id="PF16561">
    <property type="entry name" value="AMPK1_CBM"/>
    <property type="match status" value="1"/>
</dbReference>
<dbReference type="PANTHER" id="PTHR10343">
    <property type="entry name" value="5'-AMP-ACTIVATED PROTEIN KINASE , BETA SUBUNIT"/>
    <property type="match status" value="1"/>
</dbReference>
<evidence type="ECO:0000256" key="2">
    <source>
        <dbReference type="SAM" id="MobiDB-lite"/>
    </source>
</evidence>
<dbReference type="CDD" id="cd02859">
    <property type="entry name" value="E_set_AMPKbeta_like_N"/>
    <property type="match status" value="1"/>
</dbReference>